<dbReference type="EMBL" id="CP011856">
    <property type="protein sequence ID" value="AKM54674.1"/>
    <property type="molecule type" value="Genomic_DNA"/>
</dbReference>
<dbReference type="RefSeq" id="WP_047791855.1">
    <property type="nucleotide sequence ID" value="NZ_CP011856.1"/>
</dbReference>
<dbReference type="Proteomes" id="UP000035661">
    <property type="component" value="Chromosome"/>
</dbReference>
<dbReference type="STRING" id="315358.SERIO_v1c11210"/>
<dbReference type="PATRIC" id="fig|743698.3.peg.1132"/>
<reference evidence="2" key="2">
    <citation type="submission" date="2015-06" db="EMBL/GenBank/DDBJ databases">
        <title>Complete genome sequence of Spiroplasma eriocheiris TDA-040725-5 (DSM 21848).</title>
        <authorList>
            <person name="Lo W.-S."/>
            <person name="Kuo C.-H."/>
        </authorList>
    </citation>
    <scope>NUCLEOTIDE SEQUENCE [LARGE SCALE GENOMIC DNA]</scope>
    <source>
        <strain evidence="2">TDA-040725-5</strain>
    </source>
</reference>
<gene>
    <name evidence="1" type="ORF">SERIO_v1c11210</name>
</gene>
<protein>
    <submittedName>
        <fullName evidence="1">Uncharacterized protein</fullName>
    </submittedName>
</protein>
<keyword evidence="2" id="KW-1185">Reference proteome</keyword>
<sequence length="75" mass="9272">MARKSNFFYAIYTVNDEFVNVYESVEDLIAEQFGITKEHPKFKNNCQVIFNYIFRHNNLYNQTSHYKWKIYKYKK</sequence>
<evidence type="ECO:0000313" key="2">
    <source>
        <dbReference type="Proteomes" id="UP000035661"/>
    </source>
</evidence>
<reference evidence="1 2" key="1">
    <citation type="journal article" date="2015" name="Genome Biol. Evol.">
        <title>Found and Lost: The Fates of Horizontally Acquired Genes in Arthropod-Symbiotic Spiroplasma.</title>
        <authorList>
            <person name="Lo W.S."/>
            <person name="Gasparich G.E."/>
            <person name="Kuo C.H."/>
        </authorList>
    </citation>
    <scope>NUCLEOTIDE SEQUENCE [LARGE SCALE GENOMIC DNA]</scope>
    <source>
        <strain evidence="2">TDA-040725-5</strain>
    </source>
</reference>
<name>A0A0H3XM51_9MOLU</name>
<evidence type="ECO:0000313" key="1">
    <source>
        <dbReference type="EMBL" id="AKM54674.1"/>
    </source>
</evidence>
<organism evidence="1 2">
    <name type="scientific">Spiroplasma eriocheiris</name>
    <dbReference type="NCBI Taxonomy" id="315358"/>
    <lineage>
        <taxon>Bacteria</taxon>
        <taxon>Bacillati</taxon>
        <taxon>Mycoplasmatota</taxon>
        <taxon>Mollicutes</taxon>
        <taxon>Entomoplasmatales</taxon>
        <taxon>Spiroplasmataceae</taxon>
        <taxon>Spiroplasma</taxon>
    </lineage>
</organism>
<accession>A0A0H3XM51</accession>
<proteinExistence type="predicted"/>
<dbReference type="AlphaFoldDB" id="A0A0H3XM51"/>
<dbReference type="KEGG" id="seri:SERIO_v1c11210"/>